<dbReference type="Proteomes" id="UP001060085">
    <property type="component" value="Linkage Group LG02"/>
</dbReference>
<evidence type="ECO:0000313" key="2">
    <source>
        <dbReference type="Proteomes" id="UP001060085"/>
    </source>
</evidence>
<sequence>MVGYKRIFFSECVTTYYYLFFFFFFVKTKKKFLIFSPIYYRDEESNYHYTLLSPPSWGWSTGFITTPLTTGCLPNQRLDPALPKLFYFATVPTALANCPPFPSIILFDQSKPLPKLYKLLTKHTAFWIGGIE</sequence>
<organism evidence="1 2">
    <name type="scientific">Catharanthus roseus</name>
    <name type="common">Madagascar periwinkle</name>
    <name type="synonym">Vinca rosea</name>
    <dbReference type="NCBI Taxonomy" id="4058"/>
    <lineage>
        <taxon>Eukaryota</taxon>
        <taxon>Viridiplantae</taxon>
        <taxon>Streptophyta</taxon>
        <taxon>Embryophyta</taxon>
        <taxon>Tracheophyta</taxon>
        <taxon>Spermatophyta</taxon>
        <taxon>Magnoliopsida</taxon>
        <taxon>eudicotyledons</taxon>
        <taxon>Gunneridae</taxon>
        <taxon>Pentapetalae</taxon>
        <taxon>asterids</taxon>
        <taxon>lamiids</taxon>
        <taxon>Gentianales</taxon>
        <taxon>Apocynaceae</taxon>
        <taxon>Rauvolfioideae</taxon>
        <taxon>Vinceae</taxon>
        <taxon>Catharanthinae</taxon>
        <taxon>Catharanthus</taxon>
    </lineage>
</organism>
<keyword evidence="2" id="KW-1185">Reference proteome</keyword>
<gene>
    <name evidence="1" type="ORF">M9H77_07359</name>
</gene>
<proteinExistence type="predicted"/>
<dbReference type="EMBL" id="CM044702">
    <property type="protein sequence ID" value="KAI5676409.1"/>
    <property type="molecule type" value="Genomic_DNA"/>
</dbReference>
<reference evidence="2" key="1">
    <citation type="journal article" date="2023" name="Nat. Plants">
        <title>Single-cell RNA sequencing provides a high-resolution roadmap for understanding the multicellular compartmentation of specialized metabolism.</title>
        <authorList>
            <person name="Sun S."/>
            <person name="Shen X."/>
            <person name="Li Y."/>
            <person name="Li Y."/>
            <person name="Wang S."/>
            <person name="Li R."/>
            <person name="Zhang H."/>
            <person name="Shen G."/>
            <person name="Guo B."/>
            <person name="Wei J."/>
            <person name="Xu J."/>
            <person name="St-Pierre B."/>
            <person name="Chen S."/>
            <person name="Sun C."/>
        </authorList>
    </citation>
    <scope>NUCLEOTIDE SEQUENCE [LARGE SCALE GENOMIC DNA]</scope>
</reference>
<name>A0ACC0BUZ2_CATRO</name>
<comment type="caution">
    <text evidence="1">The sequence shown here is derived from an EMBL/GenBank/DDBJ whole genome shotgun (WGS) entry which is preliminary data.</text>
</comment>
<accession>A0ACC0BUZ2</accession>
<evidence type="ECO:0000313" key="1">
    <source>
        <dbReference type="EMBL" id="KAI5676409.1"/>
    </source>
</evidence>
<protein>
    <submittedName>
        <fullName evidence="1">Uncharacterized protein</fullName>
    </submittedName>
</protein>